<proteinExistence type="predicted"/>
<feature type="transmembrane region" description="Helical" evidence="1">
    <location>
        <begin position="221"/>
        <end position="242"/>
    </location>
</feature>
<keyword evidence="1" id="KW-0812">Transmembrane</keyword>
<evidence type="ECO:0000313" key="3">
    <source>
        <dbReference type="EMBL" id="SFN19902.1"/>
    </source>
</evidence>
<protein>
    <recommendedName>
        <fullName evidence="6">ABC-type transport system involved in multi-copper enzyme maturation, permease component</fullName>
    </recommendedName>
</protein>
<keyword evidence="1" id="KW-0472">Membrane</keyword>
<feature type="transmembrane region" description="Helical" evidence="1">
    <location>
        <begin position="46"/>
        <end position="64"/>
    </location>
</feature>
<feature type="transmembrane region" description="Helical" evidence="1">
    <location>
        <begin position="150"/>
        <end position="170"/>
    </location>
</feature>
<evidence type="ECO:0008006" key="6">
    <source>
        <dbReference type="Google" id="ProtNLM"/>
    </source>
</evidence>
<dbReference type="STRING" id="455193.SAMN05421805_103198"/>
<reference evidence="2 5" key="2">
    <citation type="submission" date="2018-10" db="EMBL/GenBank/DDBJ databases">
        <title>Sequencing the genomes of 1000 actinobacteria strains.</title>
        <authorList>
            <person name="Klenk H.-P."/>
        </authorList>
    </citation>
    <scope>NUCLEOTIDE SEQUENCE [LARGE SCALE GENOMIC DNA]</scope>
    <source>
        <strain evidence="2 5">DSM 45119</strain>
    </source>
</reference>
<dbReference type="OrthoDB" id="3416461at2"/>
<gene>
    <name evidence="2" type="ORF">ATL45_2582</name>
    <name evidence="3" type="ORF">SAMN05421805_103198</name>
</gene>
<reference evidence="3 4" key="1">
    <citation type="submission" date="2016-10" db="EMBL/GenBank/DDBJ databases">
        <authorList>
            <person name="de Groot N.N."/>
        </authorList>
    </citation>
    <scope>NUCLEOTIDE SEQUENCE [LARGE SCALE GENOMIC DNA]</scope>
    <source>
        <strain evidence="3 4">CPCC 201259</strain>
    </source>
</reference>
<keyword evidence="1" id="KW-1133">Transmembrane helix</keyword>
<name>A0A1I4X2N1_9PSEU</name>
<evidence type="ECO:0000313" key="4">
    <source>
        <dbReference type="Proteomes" id="UP000199398"/>
    </source>
</evidence>
<feature type="transmembrane region" description="Helical" evidence="1">
    <location>
        <begin position="12"/>
        <end position="34"/>
    </location>
</feature>
<feature type="transmembrane region" description="Helical" evidence="1">
    <location>
        <begin position="190"/>
        <end position="214"/>
    </location>
</feature>
<dbReference type="Proteomes" id="UP000270697">
    <property type="component" value="Unassembled WGS sequence"/>
</dbReference>
<accession>A0A1I4X2N1</accession>
<evidence type="ECO:0000256" key="1">
    <source>
        <dbReference type="SAM" id="Phobius"/>
    </source>
</evidence>
<dbReference type="Proteomes" id="UP000199398">
    <property type="component" value="Unassembled WGS sequence"/>
</dbReference>
<evidence type="ECO:0000313" key="2">
    <source>
        <dbReference type="EMBL" id="RKT84272.1"/>
    </source>
</evidence>
<dbReference type="EMBL" id="RBXX01000002">
    <property type="protein sequence ID" value="RKT84272.1"/>
    <property type="molecule type" value="Genomic_DNA"/>
</dbReference>
<keyword evidence="5" id="KW-1185">Reference proteome</keyword>
<dbReference type="AlphaFoldDB" id="A0A1I4X2N1"/>
<sequence length="398" mass="42601">MIRALHRELRKGAPFALVVAAGFTVLVFLQPWWAGNWNALTTALRFSVLYVGPLMAAAGAWAANREHRRGTAELLATTTRPVWQPLLVPWLALTLISVLGMVIALAIAAFFVIPTAAPTSGRWLLTMLANVPIFGAMVAFGTLLGRSVRWPLITVATPLLTFTLIVYVEIPSWSSAIGVALGPNDIANSSMFTAFSSALQAVLFSAIAGALLIAAAARRRWLALLPAGLVIAVSAHFSGLSYDKHVAIDPAGAQPVCTTSTPKVCVPKYQEPALAEVAALTQPMLRKLDGIPGAPTELRTGSGSPADAGLNTYQHPITLTGRLADPEAERELMASYLVLPRQMTCRGQDFFDAYRIAAGWLLDDRPAAPPGREWMSAYYAAYRNCDPEAIGALATTIR</sequence>
<feature type="transmembrane region" description="Helical" evidence="1">
    <location>
        <begin position="123"/>
        <end position="143"/>
    </location>
</feature>
<dbReference type="RefSeq" id="WP_093150404.1">
    <property type="nucleotide sequence ID" value="NZ_FOUP01000003.1"/>
</dbReference>
<evidence type="ECO:0000313" key="5">
    <source>
        <dbReference type="Proteomes" id="UP000270697"/>
    </source>
</evidence>
<organism evidence="3 4">
    <name type="scientific">Saccharopolyspora antimicrobica</name>
    <dbReference type="NCBI Taxonomy" id="455193"/>
    <lineage>
        <taxon>Bacteria</taxon>
        <taxon>Bacillati</taxon>
        <taxon>Actinomycetota</taxon>
        <taxon>Actinomycetes</taxon>
        <taxon>Pseudonocardiales</taxon>
        <taxon>Pseudonocardiaceae</taxon>
        <taxon>Saccharopolyspora</taxon>
    </lineage>
</organism>
<feature type="transmembrane region" description="Helical" evidence="1">
    <location>
        <begin position="85"/>
        <end position="111"/>
    </location>
</feature>
<dbReference type="EMBL" id="FOUP01000003">
    <property type="protein sequence ID" value="SFN19902.1"/>
    <property type="molecule type" value="Genomic_DNA"/>
</dbReference>